<dbReference type="EMBL" id="CAAALY010113481">
    <property type="protein sequence ID" value="VEL30585.1"/>
    <property type="molecule type" value="Genomic_DNA"/>
</dbReference>
<dbReference type="Proteomes" id="UP000784294">
    <property type="component" value="Unassembled WGS sequence"/>
</dbReference>
<feature type="compositionally biased region" description="Low complexity" evidence="2">
    <location>
        <begin position="80"/>
        <end position="92"/>
    </location>
</feature>
<evidence type="ECO:0000313" key="4">
    <source>
        <dbReference type="Proteomes" id="UP000784294"/>
    </source>
</evidence>
<evidence type="ECO:0008006" key="5">
    <source>
        <dbReference type="Google" id="ProtNLM"/>
    </source>
</evidence>
<dbReference type="InterPro" id="IPR036274">
    <property type="entry name" value="HR1_rpt_sf"/>
</dbReference>
<comment type="caution">
    <text evidence="3">The sequence shown here is derived from an EMBL/GenBank/DDBJ whole genome shotgun (WGS) entry which is preliminary data.</text>
</comment>
<accession>A0A3S5FFA7</accession>
<evidence type="ECO:0000256" key="1">
    <source>
        <dbReference type="SAM" id="Coils"/>
    </source>
</evidence>
<evidence type="ECO:0000256" key="2">
    <source>
        <dbReference type="SAM" id="MobiDB-lite"/>
    </source>
</evidence>
<evidence type="ECO:0000313" key="3">
    <source>
        <dbReference type="EMBL" id="VEL30585.1"/>
    </source>
</evidence>
<dbReference type="SUPFAM" id="SSF46585">
    <property type="entry name" value="HR1 repeat"/>
    <property type="match status" value="1"/>
</dbReference>
<dbReference type="AlphaFoldDB" id="A0A3S5FFA7"/>
<sequence>MVVCLFLFIYYSLKDNEAYARDLAEQYHLDSSASYDNIIVGLQKVLENKRARLHKLYKMKAGAQKIQEASGGNIAALLRSNTGPSSSSTSPSDTVAEKRGGKISVTAVIKEVNTEVQDLTQEIGELETNLLLLKHNKPSKSKCYILLFQLMNLFMFVIQVRNGAEKLMQTYKNGPRHLLEEAKRQQENAIAKIGFIRNQIIRSKQLSESTPLVRIFTLIYLMVPNSFLIKILYF</sequence>
<keyword evidence="1" id="KW-0175">Coiled coil</keyword>
<proteinExistence type="predicted"/>
<reference evidence="3" key="1">
    <citation type="submission" date="2018-11" db="EMBL/GenBank/DDBJ databases">
        <authorList>
            <consortium name="Pathogen Informatics"/>
        </authorList>
    </citation>
    <scope>NUCLEOTIDE SEQUENCE</scope>
</reference>
<gene>
    <name evidence="3" type="ORF">PXEA_LOCUS24025</name>
</gene>
<feature type="region of interest" description="Disordered" evidence="2">
    <location>
        <begin position="80"/>
        <end position="99"/>
    </location>
</feature>
<name>A0A3S5FFA7_9PLAT</name>
<keyword evidence="4" id="KW-1185">Reference proteome</keyword>
<organism evidence="3 4">
    <name type="scientific">Protopolystoma xenopodis</name>
    <dbReference type="NCBI Taxonomy" id="117903"/>
    <lineage>
        <taxon>Eukaryota</taxon>
        <taxon>Metazoa</taxon>
        <taxon>Spiralia</taxon>
        <taxon>Lophotrochozoa</taxon>
        <taxon>Platyhelminthes</taxon>
        <taxon>Monogenea</taxon>
        <taxon>Polyopisthocotylea</taxon>
        <taxon>Polystomatidea</taxon>
        <taxon>Polystomatidae</taxon>
        <taxon>Protopolystoma</taxon>
    </lineage>
</organism>
<dbReference type="Gene3D" id="1.10.287.160">
    <property type="entry name" value="HR1 repeat"/>
    <property type="match status" value="1"/>
</dbReference>
<protein>
    <recommendedName>
        <fullName evidence="5">REM-1 domain-containing protein</fullName>
    </recommendedName>
</protein>
<dbReference type="OrthoDB" id="63267at2759"/>
<feature type="coiled-coil region" evidence="1">
    <location>
        <begin position="109"/>
        <end position="136"/>
    </location>
</feature>